<proteinExistence type="inferred from homology"/>
<dbReference type="Pfam" id="PF03547">
    <property type="entry name" value="Mem_trans"/>
    <property type="match status" value="2"/>
</dbReference>
<dbReference type="PANTHER" id="PTHR36838:SF1">
    <property type="entry name" value="SLR1864 PROTEIN"/>
    <property type="match status" value="1"/>
</dbReference>
<feature type="transmembrane region" description="Helical" evidence="8">
    <location>
        <begin position="286"/>
        <end position="311"/>
    </location>
</feature>
<dbReference type="PANTHER" id="PTHR36838">
    <property type="entry name" value="AUXIN EFFLUX CARRIER FAMILY PROTEIN"/>
    <property type="match status" value="1"/>
</dbReference>
<comment type="caution">
    <text evidence="9">The sequence shown here is derived from an EMBL/GenBank/DDBJ whole genome shotgun (WGS) entry which is preliminary data.</text>
</comment>
<keyword evidence="6 8" id="KW-1133">Transmembrane helix</keyword>
<evidence type="ECO:0000256" key="5">
    <source>
        <dbReference type="ARBA" id="ARBA00022692"/>
    </source>
</evidence>
<dbReference type="RefSeq" id="WP_377094326.1">
    <property type="nucleotide sequence ID" value="NZ_JBHSJM010000001.1"/>
</dbReference>
<name>A0ABW5E198_9BACT</name>
<feature type="transmembrane region" description="Helical" evidence="8">
    <location>
        <begin position="254"/>
        <end position="274"/>
    </location>
</feature>
<dbReference type="InterPro" id="IPR004776">
    <property type="entry name" value="Mem_transp_PIN-like"/>
</dbReference>
<dbReference type="Gene3D" id="1.20.1530.20">
    <property type="match status" value="2"/>
</dbReference>
<comment type="subcellular location">
    <subcellularLocation>
        <location evidence="1">Cell membrane</location>
        <topology evidence="1">Multi-pass membrane protein</topology>
    </subcellularLocation>
</comment>
<sequence>MSQSLIVLEALVPVLVTIGVGALLRKFNILRAEVEQGMMQMVVQVLMPALTLANIIGNESLKDIGEVGMFAGFGCVSLLVSLPLAYFLAGVFGLSRGNGKRTFGVCNGIQNYGYMGIPLLLTMFPGEGLLGVLFTHNVGVELAMWTVGVALMSGDKKFSWNLVLKPPVLAVIAGLLINFVGLDFLFVGAPMKSLEMLGAPAIPIALIVIGAGLVELLRKERFAWNVAIGSVLVRLMILPALMIAAAYFLPIPTVLKQVVVIQAAMPSAMFPIVLAKHYGGKPEVAVQAVVATTVVCFITMPIVITLGMQILGI</sequence>
<accession>A0ABW5E198</accession>
<feature type="transmembrane region" description="Helical" evidence="8">
    <location>
        <begin position="197"/>
        <end position="217"/>
    </location>
</feature>
<evidence type="ECO:0000256" key="7">
    <source>
        <dbReference type="ARBA" id="ARBA00023136"/>
    </source>
</evidence>
<dbReference type="EMBL" id="JBHUJC010000020">
    <property type="protein sequence ID" value="MFD2276331.1"/>
    <property type="molecule type" value="Genomic_DNA"/>
</dbReference>
<dbReference type="Proteomes" id="UP001597297">
    <property type="component" value="Unassembled WGS sequence"/>
</dbReference>
<keyword evidence="3" id="KW-0813">Transport</keyword>
<keyword evidence="10" id="KW-1185">Reference proteome</keyword>
<dbReference type="InterPro" id="IPR038770">
    <property type="entry name" value="Na+/solute_symporter_sf"/>
</dbReference>
<evidence type="ECO:0000313" key="10">
    <source>
        <dbReference type="Proteomes" id="UP001597297"/>
    </source>
</evidence>
<feature type="transmembrane region" description="Helical" evidence="8">
    <location>
        <begin position="224"/>
        <end position="248"/>
    </location>
</feature>
<evidence type="ECO:0000256" key="4">
    <source>
        <dbReference type="ARBA" id="ARBA00022475"/>
    </source>
</evidence>
<feature type="transmembrane region" description="Helical" evidence="8">
    <location>
        <begin position="168"/>
        <end position="191"/>
    </location>
</feature>
<gene>
    <name evidence="9" type="ORF">ACFSQZ_07615</name>
</gene>
<keyword evidence="5 8" id="KW-0812">Transmembrane</keyword>
<feature type="transmembrane region" description="Helical" evidence="8">
    <location>
        <begin position="6"/>
        <end position="25"/>
    </location>
</feature>
<protein>
    <submittedName>
        <fullName evidence="9">AEC family transporter</fullName>
    </submittedName>
</protein>
<evidence type="ECO:0000313" key="9">
    <source>
        <dbReference type="EMBL" id="MFD2276331.1"/>
    </source>
</evidence>
<keyword evidence="7 8" id="KW-0472">Membrane</keyword>
<evidence type="ECO:0000256" key="2">
    <source>
        <dbReference type="ARBA" id="ARBA00010145"/>
    </source>
</evidence>
<evidence type="ECO:0000256" key="1">
    <source>
        <dbReference type="ARBA" id="ARBA00004651"/>
    </source>
</evidence>
<organism evidence="9 10">
    <name type="scientific">Rubritalea spongiae</name>
    <dbReference type="NCBI Taxonomy" id="430797"/>
    <lineage>
        <taxon>Bacteria</taxon>
        <taxon>Pseudomonadati</taxon>
        <taxon>Verrucomicrobiota</taxon>
        <taxon>Verrucomicrobiia</taxon>
        <taxon>Verrucomicrobiales</taxon>
        <taxon>Rubritaleaceae</taxon>
        <taxon>Rubritalea</taxon>
    </lineage>
</organism>
<evidence type="ECO:0000256" key="8">
    <source>
        <dbReference type="SAM" id="Phobius"/>
    </source>
</evidence>
<reference evidence="10" key="1">
    <citation type="journal article" date="2019" name="Int. J. Syst. Evol. Microbiol.">
        <title>The Global Catalogue of Microorganisms (GCM) 10K type strain sequencing project: providing services to taxonomists for standard genome sequencing and annotation.</title>
        <authorList>
            <consortium name="The Broad Institute Genomics Platform"/>
            <consortium name="The Broad Institute Genome Sequencing Center for Infectious Disease"/>
            <person name="Wu L."/>
            <person name="Ma J."/>
        </authorList>
    </citation>
    <scope>NUCLEOTIDE SEQUENCE [LARGE SCALE GENOMIC DNA]</scope>
    <source>
        <strain evidence="10">JCM 16545</strain>
    </source>
</reference>
<comment type="similarity">
    <text evidence="2">Belongs to the auxin efflux carrier (TC 2.A.69) family.</text>
</comment>
<keyword evidence="4" id="KW-1003">Cell membrane</keyword>
<evidence type="ECO:0000256" key="3">
    <source>
        <dbReference type="ARBA" id="ARBA00022448"/>
    </source>
</evidence>
<feature type="transmembrane region" description="Helical" evidence="8">
    <location>
        <begin position="37"/>
        <end position="57"/>
    </location>
</feature>
<evidence type="ECO:0000256" key="6">
    <source>
        <dbReference type="ARBA" id="ARBA00022989"/>
    </source>
</evidence>
<feature type="transmembrane region" description="Helical" evidence="8">
    <location>
        <begin position="69"/>
        <end position="94"/>
    </location>
</feature>